<name>A0A498JPI1_MALDO</name>
<organism evidence="2 3">
    <name type="scientific">Malus domestica</name>
    <name type="common">Apple</name>
    <name type="synonym">Pyrus malus</name>
    <dbReference type="NCBI Taxonomy" id="3750"/>
    <lineage>
        <taxon>Eukaryota</taxon>
        <taxon>Viridiplantae</taxon>
        <taxon>Streptophyta</taxon>
        <taxon>Embryophyta</taxon>
        <taxon>Tracheophyta</taxon>
        <taxon>Spermatophyta</taxon>
        <taxon>Magnoliopsida</taxon>
        <taxon>eudicotyledons</taxon>
        <taxon>Gunneridae</taxon>
        <taxon>Pentapetalae</taxon>
        <taxon>rosids</taxon>
        <taxon>fabids</taxon>
        <taxon>Rosales</taxon>
        <taxon>Rosaceae</taxon>
        <taxon>Amygdaloideae</taxon>
        <taxon>Maleae</taxon>
        <taxon>Malus</taxon>
    </lineage>
</organism>
<reference evidence="2 3" key="1">
    <citation type="submission" date="2018-10" db="EMBL/GenBank/DDBJ databases">
        <title>A high-quality apple genome assembly.</title>
        <authorList>
            <person name="Hu J."/>
        </authorList>
    </citation>
    <scope>NUCLEOTIDE SEQUENCE [LARGE SCALE GENOMIC DNA]</scope>
    <source>
        <strain evidence="3">cv. HFTH1</strain>
        <tissue evidence="2">Young leaf</tissue>
    </source>
</reference>
<keyword evidence="3" id="KW-1185">Reference proteome</keyword>
<feature type="compositionally biased region" description="Acidic residues" evidence="1">
    <location>
        <begin position="32"/>
        <end position="44"/>
    </location>
</feature>
<protein>
    <submittedName>
        <fullName evidence="2">Uncharacterized protein</fullName>
    </submittedName>
</protein>
<proteinExistence type="predicted"/>
<accession>A0A498JPI1</accession>
<dbReference type="AlphaFoldDB" id="A0A498JPI1"/>
<evidence type="ECO:0000256" key="1">
    <source>
        <dbReference type="SAM" id="MobiDB-lite"/>
    </source>
</evidence>
<dbReference type="EMBL" id="RDQH01000332">
    <property type="protein sequence ID" value="RXH97360.1"/>
    <property type="molecule type" value="Genomic_DNA"/>
</dbReference>
<evidence type="ECO:0000313" key="2">
    <source>
        <dbReference type="EMBL" id="RXH97360.1"/>
    </source>
</evidence>
<dbReference type="Proteomes" id="UP000290289">
    <property type="component" value="Chromosome 6"/>
</dbReference>
<comment type="caution">
    <text evidence="2">The sequence shown here is derived from an EMBL/GenBank/DDBJ whole genome shotgun (WGS) entry which is preliminary data.</text>
</comment>
<gene>
    <name evidence="2" type="ORF">DVH24_036028</name>
</gene>
<sequence length="83" mass="9634">MNWKKTELMMLRIQRVIKHSSLEGYDNCSDHVDDDNGGESESDDHFDSAGYNEDDDQNGGEGEIGWGDMDEYDYNLEKRMELH</sequence>
<evidence type="ECO:0000313" key="3">
    <source>
        <dbReference type="Proteomes" id="UP000290289"/>
    </source>
</evidence>
<feature type="region of interest" description="Disordered" evidence="1">
    <location>
        <begin position="24"/>
        <end position="68"/>
    </location>
</feature>